<dbReference type="InParanoid" id="A7EIG8"/>
<evidence type="ECO:0000313" key="2">
    <source>
        <dbReference type="Proteomes" id="UP000001312"/>
    </source>
</evidence>
<reference evidence="2" key="1">
    <citation type="journal article" date="2011" name="PLoS Genet.">
        <title>Genomic analysis of the necrotrophic fungal pathogens Sclerotinia sclerotiorum and Botrytis cinerea.</title>
        <authorList>
            <person name="Amselem J."/>
            <person name="Cuomo C.A."/>
            <person name="van Kan J.A."/>
            <person name="Viaud M."/>
            <person name="Benito E.P."/>
            <person name="Couloux A."/>
            <person name="Coutinho P.M."/>
            <person name="de Vries R.P."/>
            <person name="Dyer P.S."/>
            <person name="Fillinger S."/>
            <person name="Fournier E."/>
            <person name="Gout L."/>
            <person name="Hahn M."/>
            <person name="Kohn L."/>
            <person name="Lapalu N."/>
            <person name="Plummer K.M."/>
            <person name="Pradier J.M."/>
            <person name="Quevillon E."/>
            <person name="Sharon A."/>
            <person name="Simon A."/>
            <person name="ten Have A."/>
            <person name="Tudzynski B."/>
            <person name="Tudzynski P."/>
            <person name="Wincker P."/>
            <person name="Andrew M."/>
            <person name="Anthouard V."/>
            <person name="Beever R.E."/>
            <person name="Beffa R."/>
            <person name="Benoit I."/>
            <person name="Bouzid O."/>
            <person name="Brault B."/>
            <person name="Chen Z."/>
            <person name="Choquer M."/>
            <person name="Collemare J."/>
            <person name="Cotton P."/>
            <person name="Danchin E.G."/>
            <person name="Da Silva C."/>
            <person name="Gautier A."/>
            <person name="Giraud C."/>
            <person name="Giraud T."/>
            <person name="Gonzalez C."/>
            <person name="Grossetete S."/>
            <person name="Guldener U."/>
            <person name="Henrissat B."/>
            <person name="Howlett B.J."/>
            <person name="Kodira C."/>
            <person name="Kretschmer M."/>
            <person name="Lappartient A."/>
            <person name="Leroch M."/>
            <person name="Levis C."/>
            <person name="Mauceli E."/>
            <person name="Neuveglise C."/>
            <person name="Oeser B."/>
            <person name="Pearson M."/>
            <person name="Poulain J."/>
            <person name="Poussereau N."/>
            <person name="Quesneville H."/>
            <person name="Rascle C."/>
            <person name="Schumacher J."/>
            <person name="Segurens B."/>
            <person name="Sexton A."/>
            <person name="Silva E."/>
            <person name="Sirven C."/>
            <person name="Soanes D.M."/>
            <person name="Talbot N.J."/>
            <person name="Templeton M."/>
            <person name="Yandava C."/>
            <person name="Yarden O."/>
            <person name="Zeng Q."/>
            <person name="Rollins J.A."/>
            <person name="Lebrun M.H."/>
            <person name="Dickman M."/>
        </authorList>
    </citation>
    <scope>NUCLEOTIDE SEQUENCE [LARGE SCALE GENOMIC DNA]</scope>
    <source>
        <strain evidence="2">ATCC 18683 / 1980 / Ss-1</strain>
    </source>
</reference>
<accession>A7EIG8</accession>
<dbReference type="AlphaFoldDB" id="A7EIG8"/>
<dbReference type="KEGG" id="ssl:SS1G_05111"/>
<proteinExistence type="predicted"/>
<dbReference type="Proteomes" id="UP000001312">
    <property type="component" value="Unassembled WGS sequence"/>
</dbReference>
<dbReference type="HOGENOM" id="CLU_2832714_0_0_1"/>
<name>A7EIG8_SCLS1</name>
<organism evidence="1 2">
    <name type="scientific">Sclerotinia sclerotiorum (strain ATCC 18683 / 1980 / Ss-1)</name>
    <name type="common">White mold</name>
    <name type="synonym">Whetzelinia sclerotiorum</name>
    <dbReference type="NCBI Taxonomy" id="665079"/>
    <lineage>
        <taxon>Eukaryota</taxon>
        <taxon>Fungi</taxon>
        <taxon>Dikarya</taxon>
        <taxon>Ascomycota</taxon>
        <taxon>Pezizomycotina</taxon>
        <taxon>Leotiomycetes</taxon>
        <taxon>Helotiales</taxon>
        <taxon>Sclerotiniaceae</taxon>
        <taxon>Sclerotinia</taxon>
    </lineage>
</organism>
<dbReference type="EMBL" id="CH476626">
    <property type="protein sequence ID" value="EDO02634.1"/>
    <property type="molecule type" value="Genomic_DNA"/>
</dbReference>
<evidence type="ECO:0000313" key="1">
    <source>
        <dbReference type="EMBL" id="EDO02634.1"/>
    </source>
</evidence>
<keyword evidence="2" id="KW-1185">Reference proteome</keyword>
<sequence>MTNNKQSNVVGKQFPILKYNMPFARNISNRELKTVFCQSNINILEYCSPDDESIVIEMLVVAANLT</sequence>
<protein>
    <submittedName>
        <fullName evidence="1">Uncharacterized protein</fullName>
    </submittedName>
</protein>
<dbReference type="GeneID" id="5490305"/>
<dbReference type="RefSeq" id="XP_001593683.1">
    <property type="nucleotide sequence ID" value="XM_001593633.1"/>
</dbReference>
<gene>
    <name evidence="1" type="ORF">SS1G_05111</name>
</gene>